<accession>A0ABW4FXR6</accession>
<dbReference type="RefSeq" id="WP_343977518.1">
    <property type="nucleotide sequence ID" value="NZ_BAAAJG010000009.1"/>
</dbReference>
<evidence type="ECO:0000313" key="1">
    <source>
        <dbReference type="EMBL" id="MFD1533812.1"/>
    </source>
</evidence>
<evidence type="ECO:0008006" key="3">
    <source>
        <dbReference type="Google" id="ProtNLM"/>
    </source>
</evidence>
<gene>
    <name evidence="1" type="ORF">ACFSCY_30790</name>
</gene>
<keyword evidence="2" id="KW-1185">Reference proteome</keyword>
<sequence length="72" mass="7180">MVGRRGADEIVTLPASPTVGETLGLGDRGHGGVSGLLVGSVAMAMAGSVSHARLHKAHCSVAVVWTAGDEES</sequence>
<comment type="caution">
    <text evidence="1">The sequence shown here is derived from an EMBL/GenBank/DDBJ whole genome shotgun (WGS) entry which is preliminary data.</text>
</comment>
<organism evidence="1 2">
    <name type="scientific">Pseudonocardia aurantiaca</name>
    <dbReference type="NCBI Taxonomy" id="75290"/>
    <lineage>
        <taxon>Bacteria</taxon>
        <taxon>Bacillati</taxon>
        <taxon>Actinomycetota</taxon>
        <taxon>Actinomycetes</taxon>
        <taxon>Pseudonocardiales</taxon>
        <taxon>Pseudonocardiaceae</taxon>
        <taxon>Pseudonocardia</taxon>
    </lineage>
</organism>
<dbReference type="Proteomes" id="UP001597145">
    <property type="component" value="Unassembled WGS sequence"/>
</dbReference>
<evidence type="ECO:0000313" key="2">
    <source>
        <dbReference type="Proteomes" id="UP001597145"/>
    </source>
</evidence>
<name>A0ABW4FXR6_9PSEU</name>
<dbReference type="EMBL" id="JBHUCP010000026">
    <property type="protein sequence ID" value="MFD1533812.1"/>
    <property type="molecule type" value="Genomic_DNA"/>
</dbReference>
<proteinExistence type="predicted"/>
<protein>
    <recommendedName>
        <fullName evidence="3">UspA domain-containing protein</fullName>
    </recommendedName>
</protein>
<reference evidence="2" key="1">
    <citation type="journal article" date="2019" name="Int. J. Syst. Evol. Microbiol.">
        <title>The Global Catalogue of Microorganisms (GCM) 10K type strain sequencing project: providing services to taxonomists for standard genome sequencing and annotation.</title>
        <authorList>
            <consortium name="The Broad Institute Genomics Platform"/>
            <consortium name="The Broad Institute Genome Sequencing Center for Infectious Disease"/>
            <person name="Wu L."/>
            <person name="Ma J."/>
        </authorList>
    </citation>
    <scope>NUCLEOTIDE SEQUENCE [LARGE SCALE GENOMIC DNA]</scope>
    <source>
        <strain evidence="2">JCM 12165</strain>
    </source>
</reference>